<proteinExistence type="predicted"/>
<dbReference type="OrthoDB" id="9798430at2"/>
<protein>
    <submittedName>
        <fullName evidence="2">Glyoxalase/bleomycin resistance/extradiol dioxygenase family protein</fullName>
    </submittedName>
</protein>
<dbReference type="RefSeq" id="WP_109333976.1">
    <property type="nucleotide sequence ID" value="NZ_CP029358.1"/>
</dbReference>
<keyword evidence="2" id="KW-0560">Oxidoreductase</keyword>
<keyword evidence="2" id="KW-0614">Plasmid</keyword>
<dbReference type="InterPro" id="IPR052164">
    <property type="entry name" value="Anthracycline_SecMetBiosynth"/>
</dbReference>
<dbReference type="InterPro" id="IPR004360">
    <property type="entry name" value="Glyas_Fos-R_dOase_dom"/>
</dbReference>
<dbReference type="PROSITE" id="PS51819">
    <property type="entry name" value="VOC"/>
    <property type="match status" value="1"/>
</dbReference>
<gene>
    <name evidence="2" type="ORF">DEW08_29120</name>
</gene>
<name>A0A2S2CZX6_9PROT</name>
<dbReference type="Pfam" id="PF00903">
    <property type="entry name" value="Glyoxalase"/>
    <property type="match status" value="1"/>
</dbReference>
<dbReference type="CDD" id="cd07247">
    <property type="entry name" value="SgaA_N_like"/>
    <property type="match status" value="1"/>
</dbReference>
<dbReference type="SUPFAM" id="SSF54593">
    <property type="entry name" value="Glyoxalase/Bleomycin resistance protein/Dihydroxybiphenyl dioxygenase"/>
    <property type="match status" value="1"/>
</dbReference>
<evidence type="ECO:0000259" key="1">
    <source>
        <dbReference type="PROSITE" id="PS51819"/>
    </source>
</evidence>
<organism evidence="2 3">
    <name type="scientific">Azospirillum thermophilum</name>
    <dbReference type="NCBI Taxonomy" id="2202148"/>
    <lineage>
        <taxon>Bacteria</taxon>
        <taxon>Pseudomonadati</taxon>
        <taxon>Pseudomonadota</taxon>
        <taxon>Alphaproteobacteria</taxon>
        <taxon>Rhodospirillales</taxon>
        <taxon>Azospirillaceae</taxon>
        <taxon>Azospirillum</taxon>
    </lineage>
</organism>
<dbReference type="Proteomes" id="UP000245629">
    <property type="component" value="Plasmid unnamed3"/>
</dbReference>
<evidence type="ECO:0000313" key="3">
    <source>
        <dbReference type="Proteomes" id="UP000245629"/>
    </source>
</evidence>
<evidence type="ECO:0000313" key="2">
    <source>
        <dbReference type="EMBL" id="AWK90052.1"/>
    </source>
</evidence>
<dbReference type="GO" id="GO:0051213">
    <property type="term" value="F:dioxygenase activity"/>
    <property type="evidence" value="ECO:0007669"/>
    <property type="project" value="UniProtKB-KW"/>
</dbReference>
<dbReference type="InterPro" id="IPR037523">
    <property type="entry name" value="VOC_core"/>
</dbReference>
<feature type="domain" description="VOC" evidence="1">
    <location>
        <begin position="19"/>
        <end position="127"/>
    </location>
</feature>
<dbReference type="KEGG" id="azz:DEW08_29120"/>
<geneLocation type="plasmid" evidence="2 3">
    <name>unnamed3</name>
</geneLocation>
<dbReference type="AlphaFoldDB" id="A0A2S2CZX6"/>
<keyword evidence="2" id="KW-0223">Dioxygenase</keyword>
<dbReference type="InterPro" id="IPR029068">
    <property type="entry name" value="Glyas_Bleomycin-R_OHBP_Dase"/>
</dbReference>
<keyword evidence="3" id="KW-1185">Reference proteome</keyword>
<reference evidence="3" key="1">
    <citation type="submission" date="2018-05" db="EMBL/GenBank/DDBJ databases">
        <title>Azospirillum thermophila sp. nov., a novel isolated from hot spring.</title>
        <authorList>
            <person name="Zhao Z."/>
        </authorList>
    </citation>
    <scope>NUCLEOTIDE SEQUENCE [LARGE SCALE GENOMIC DNA]</scope>
    <source>
        <strain evidence="3">CFH 70021</strain>
        <plasmid evidence="3">unnamed3</plasmid>
    </source>
</reference>
<dbReference type="PANTHER" id="PTHR33993">
    <property type="entry name" value="GLYOXALASE-RELATED"/>
    <property type="match status" value="1"/>
</dbReference>
<dbReference type="Gene3D" id="3.10.180.10">
    <property type="entry name" value="2,3-Dihydroxybiphenyl 1,2-Dioxygenase, domain 1"/>
    <property type="match status" value="1"/>
</dbReference>
<dbReference type="EMBL" id="CP029358">
    <property type="protein sequence ID" value="AWK90052.1"/>
    <property type="molecule type" value="Genomic_DNA"/>
</dbReference>
<sequence>MTDPAHSPADDGRAANDRRIDYIEFTVRDIARAKAFYGAVFGWSFTDYGPAYCEFGDGRLTGGFAQGEPATPAGGPLVILYATSLEETRQRLEQAGGRIARPIFAFPGGRRFHFLDPDGYELAVWSDR</sequence>
<accession>A0A2S2CZX6</accession>
<dbReference type="PANTHER" id="PTHR33993:SF1">
    <property type="entry name" value="GLYOXALASE FAMILY PROTEIN"/>
    <property type="match status" value="1"/>
</dbReference>